<dbReference type="InterPro" id="IPR008391">
    <property type="entry name" value="AXE1_dom"/>
</dbReference>
<keyword evidence="3" id="KW-1185">Reference proteome</keyword>
<sequence length="427" mass="47353">MKIKFSLWILLIQVLIGYSQTNGLGQPSDLFGQYLTMEPPEIIKDLGEENENGVKLRKVIFHSYFYNDKGKKKNAEIFAAIARPAKEGKYPGLLALHGGAGYAEISRAKKWAALGYIVVVLDEPGVADPDKIPLSRGPWENYKYGENRFVVRPDLKSSTLFSAVLASVQGLYLLNSQSDVIKNKIGITGVSWGGYLTTFISGLANSTITASFSVFGSGFYDEGSTFLKNLDSMSSEDRSLWLQYLDAGRVTKNIKTPFFIAAAANDNWFYPPAVSQTLTSMKGNTNHLFAPNNSHKIELPGGTQGKKSGEPGWLSMERVYFDYYLKGIGKPLPKITKIKTTKLKNGKIKVRFKVNSILPVEKPTVSVSQDSNVWPKKVWDSVDADNLNNGWFEVIIPREEARGAFFCFASISDSRPVTVSSKILRIN</sequence>
<dbReference type="InterPro" id="IPR050261">
    <property type="entry name" value="FrsA_esterase"/>
</dbReference>
<protein>
    <submittedName>
        <fullName evidence="2">Acetylxylan esterase</fullName>
    </submittedName>
</protein>
<accession>A0ABR7V1H7</accession>
<dbReference type="Pfam" id="PF05448">
    <property type="entry name" value="AXE1"/>
    <property type="match status" value="1"/>
</dbReference>
<dbReference type="InterPro" id="IPR029058">
    <property type="entry name" value="AB_hydrolase_fold"/>
</dbReference>
<name>A0ABR7V1H7_9FLAO</name>
<feature type="domain" description="Acetyl xylan esterase" evidence="1">
    <location>
        <begin position="72"/>
        <end position="274"/>
    </location>
</feature>
<dbReference type="Proteomes" id="UP001166021">
    <property type="component" value="Unassembled WGS sequence"/>
</dbReference>
<comment type="caution">
    <text evidence="2">The sequence shown here is derived from an EMBL/GenBank/DDBJ whole genome shotgun (WGS) entry which is preliminary data.</text>
</comment>
<organism evidence="2 3">
    <name type="scientific">Maribacter aquimaris</name>
    <dbReference type="NCBI Taxonomy" id="2737171"/>
    <lineage>
        <taxon>Bacteria</taxon>
        <taxon>Pseudomonadati</taxon>
        <taxon>Bacteroidota</taxon>
        <taxon>Flavobacteriia</taxon>
        <taxon>Flavobacteriales</taxon>
        <taxon>Flavobacteriaceae</taxon>
        <taxon>Maribacter</taxon>
    </lineage>
</organism>
<dbReference type="Gene3D" id="3.40.50.1820">
    <property type="entry name" value="alpha/beta hydrolase"/>
    <property type="match status" value="1"/>
</dbReference>
<dbReference type="SUPFAM" id="SSF53474">
    <property type="entry name" value="alpha/beta-Hydrolases"/>
    <property type="match status" value="1"/>
</dbReference>
<gene>
    <name evidence="2" type="ORF">HPE56_08270</name>
</gene>
<evidence type="ECO:0000313" key="2">
    <source>
        <dbReference type="EMBL" id="MBD0777785.1"/>
    </source>
</evidence>
<proteinExistence type="predicted"/>
<dbReference type="EMBL" id="JABTCF010000004">
    <property type="protein sequence ID" value="MBD0777785.1"/>
    <property type="molecule type" value="Genomic_DNA"/>
</dbReference>
<dbReference type="PANTHER" id="PTHR22946">
    <property type="entry name" value="DIENELACTONE HYDROLASE DOMAIN-CONTAINING PROTEIN-RELATED"/>
    <property type="match status" value="1"/>
</dbReference>
<evidence type="ECO:0000259" key="1">
    <source>
        <dbReference type="Pfam" id="PF05448"/>
    </source>
</evidence>
<dbReference type="RefSeq" id="WP_188243301.1">
    <property type="nucleotide sequence ID" value="NZ_JABTCF010000004.1"/>
</dbReference>
<evidence type="ECO:0000313" key="3">
    <source>
        <dbReference type="Proteomes" id="UP001166021"/>
    </source>
</evidence>
<reference evidence="2" key="1">
    <citation type="submission" date="2020-05" db="EMBL/GenBank/DDBJ databases">
        <title>The draft genome sequence of Maribacter sp. ANRC-HE7.</title>
        <authorList>
            <person name="Mu L."/>
        </authorList>
    </citation>
    <scope>NUCLEOTIDE SEQUENCE</scope>
    <source>
        <strain evidence="2">ANRC-HE7</strain>
    </source>
</reference>